<keyword evidence="4" id="KW-1185">Reference proteome</keyword>
<feature type="domain" description="C2H2-type" evidence="2">
    <location>
        <begin position="704"/>
        <end position="727"/>
    </location>
</feature>
<feature type="region of interest" description="Disordered" evidence="1">
    <location>
        <begin position="369"/>
        <end position="418"/>
    </location>
</feature>
<feature type="region of interest" description="Disordered" evidence="1">
    <location>
        <begin position="306"/>
        <end position="329"/>
    </location>
</feature>
<feature type="compositionally biased region" description="Polar residues" evidence="1">
    <location>
        <begin position="170"/>
        <end position="223"/>
    </location>
</feature>
<feature type="compositionally biased region" description="Low complexity" evidence="1">
    <location>
        <begin position="608"/>
        <end position="650"/>
    </location>
</feature>
<accession>C8VSE0</accession>
<dbReference type="RefSeq" id="XP_658173.1">
    <property type="nucleotide sequence ID" value="XM_653081.1"/>
</dbReference>
<evidence type="ECO:0000259" key="2">
    <source>
        <dbReference type="PROSITE" id="PS00028"/>
    </source>
</evidence>
<feature type="compositionally biased region" description="Polar residues" evidence="1">
    <location>
        <begin position="397"/>
        <end position="418"/>
    </location>
</feature>
<sequence>MADKHLTWIDWPHNYAQYKSGQTAPRVEKNSNCNWRSPFYNFSNSNLQTLPNSNENTQSHHYPSDQQTEPYVQLEDVLSYPSYRWGPSPPREYQRQTPYAENSELPTTSLSQPSPKRGTGRQLLNTMPQSHSESEAANAANDAYSGPNAKRQRVEAPLIIQAPSQTSLEVASPAYSQVRTQPAVRNTHSGTDYNTPQTHNPLTSESTTQPAMQRMSQLVQRPGSQYLAPGETRPTTQAQSQSSESPAIAKQRVSQYALQEHSKAAPLALSSTRPRTIAQQLSWRNSPCASPQTAFQVLPTTVAPSTTQYTAQQHPQPVSRSVSQHSSPDQNPALLQIVALSDTQPKPPYTRLPELLPRTLTNIPQISRAAAQRNPKQASKPIVKSTAQRVSLHAAQATPQFPSQNTSQPGPSLTVKTATTSAQQHLAQNPYNQEATSTQPTQPISQPLPDIAQEPHSQPLGTRGKFAAYTFQADDLADRTFLRSRTDIVSPLNEADAAQKTAYNPKTIARDILIAAGRHPTEAHLNHHLDCLRSIFTQVEMNSDLATFRWDLVDPSEPSREMKIKSSTQSNPLQTNQTTAPHPAAQVALPVNNTFTPQQYPAQTQHNPPQSNLQQVQPPSPPSQQADLQYKPQPKQEVQPQVQLQRQQSLRSHDLQRGSQTPNTANSMEKKRRGRPPGSTNKPKVVVASAAPPQRTSSYPVFACRWGNCQSELHNLELLKKHIFKIHVSYQITCGWKGCTFTGTLPAAELMNHVKTEHLDSLAWKLGDGPAVLTSVDWDISAVPLTIPESYQPGTEDTLIFPAEYNSIRAFNRVHGNNSQLEKAHEVFKAVQRLKTQIGVGLDPGGCELATPLRNQRVSNDEDVYEVRPAS</sequence>
<evidence type="ECO:0000313" key="3">
    <source>
        <dbReference type="EMBL" id="CBF89214.1"/>
    </source>
</evidence>
<feature type="compositionally biased region" description="Polar residues" evidence="1">
    <location>
        <begin position="431"/>
        <end position="445"/>
    </location>
</feature>
<feature type="compositionally biased region" description="Polar residues" evidence="1">
    <location>
        <begin position="233"/>
        <end position="245"/>
    </location>
</feature>
<dbReference type="Proteomes" id="UP000000560">
    <property type="component" value="Chromosome VIII"/>
</dbReference>
<name>Q5BFW1_EMENI</name>
<feature type="compositionally biased region" description="Polar residues" evidence="1">
    <location>
        <begin position="596"/>
        <end position="607"/>
    </location>
</feature>
<dbReference type="eggNOG" id="ENOG502S4ZA">
    <property type="taxonomic scope" value="Eukaryota"/>
</dbReference>
<evidence type="ECO:0000313" key="4">
    <source>
        <dbReference type="Proteomes" id="UP000000560"/>
    </source>
</evidence>
<protein>
    <submittedName>
        <fullName evidence="3">C2H2 finger domain protein, putative (AFU_orthologue AFUA_6G11250)</fullName>
    </submittedName>
</protein>
<dbReference type="HOGENOM" id="CLU_329553_0_0_1"/>
<feature type="region of interest" description="Disordered" evidence="1">
    <location>
        <begin position="83"/>
        <end position="149"/>
    </location>
</feature>
<reference evidence="4" key="1">
    <citation type="journal article" date="2005" name="Nature">
        <title>Sequencing of Aspergillus nidulans and comparative analysis with A. fumigatus and A. oryzae.</title>
        <authorList>
            <person name="Galagan J.E."/>
            <person name="Calvo S.E."/>
            <person name="Cuomo C."/>
            <person name="Ma L.J."/>
            <person name="Wortman J.R."/>
            <person name="Batzoglou S."/>
            <person name="Lee S.I."/>
            <person name="Basturkmen M."/>
            <person name="Spevak C.C."/>
            <person name="Clutterbuck J."/>
            <person name="Kapitonov V."/>
            <person name="Jurka J."/>
            <person name="Scazzocchio C."/>
            <person name="Farman M."/>
            <person name="Butler J."/>
            <person name="Purcell S."/>
            <person name="Harris S."/>
            <person name="Braus G.H."/>
            <person name="Draht O."/>
            <person name="Busch S."/>
            <person name="D'Enfert C."/>
            <person name="Bouchier C."/>
            <person name="Goldman G.H."/>
            <person name="Bell-Pedersen D."/>
            <person name="Griffiths-Jones S."/>
            <person name="Doonan J.H."/>
            <person name="Yu J."/>
            <person name="Vienken K."/>
            <person name="Pain A."/>
            <person name="Freitag M."/>
            <person name="Selker E.U."/>
            <person name="Archer D.B."/>
            <person name="Penalva M.A."/>
            <person name="Oakley B.R."/>
            <person name="Momany M."/>
            <person name="Tanaka T."/>
            <person name="Kumagai T."/>
            <person name="Asai K."/>
            <person name="Machida M."/>
            <person name="Nierman W.C."/>
            <person name="Denning D.W."/>
            <person name="Caddick M."/>
            <person name="Hynes M."/>
            <person name="Paoletti M."/>
            <person name="Fischer R."/>
            <person name="Miller B."/>
            <person name="Dyer P."/>
            <person name="Sachs M.S."/>
            <person name="Osmani S.A."/>
            <person name="Birren B.W."/>
        </authorList>
    </citation>
    <scope>NUCLEOTIDE SEQUENCE [LARGE SCALE GENOMIC DNA]</scope>
    <source>
        <strain evidence="4">FGSC A4 / ATCC 38163 / CBS 112.46 / NRRL 194 / M139</strain>
    </source>
</reference>
<feature type="region of interest" description="Disordered" evidence="1">
    <location>
        <begin position="46"/>
        <end position="68"/>
    </location>
</feature>
<feature type="compositionally biased region" description="Polar residues" evidence="1">
    <location>
        <begin position="122"/>
        <end position="131"/>
    </location>
</feature>
<dbReference type="GeneID" id="2876348"/>
<feature type="region of interest" description="Disordered" evidence="1">
    <location>
        <begin position="170"/>
        <end position="254"/>
    </location>
</feature>
<reference evidence="4" key="2">
    <citation type="journal article" date="2009" name="Fungal Genet. Biol.">
        <title>The 2008 update of the Aspergillus nidulans genome annotation: a community effort.</title>
        <authorList>
            <person name="Wortman J.R."/>
            <person name="Gilsenan J.M."/>
            <person name="Joardar V."/>
            <person name="Deegan J."/>
            <person name="Clutterbuck J."/>
            <person name="Andersen M.R."/>
            <person name="Archer D."/>
            <person name="Bencina M."/>
            <person name="Braus G."/>
            <person name="Coutinho P."/>
            <person name="von Dohren H."/>
            <person name="Doonan J."/>
            <person name="Driessen A.J."/>
            <person name="Durek P."/>
            <person name="Espeso E."/>
            <person name="Fekete E."/>
            <person name="Flipphi M."/>
            <person name="Estrada C.G."/>
            <person name="Geysens S."/>
            <person name="Goldman G."/>
            <person name="de Groot P.W."/>
            <person name="Hansen K."/>
            <person name="Harris S.D."/>
            <person name="Heinekamp T."/>
            <person name="Helmstaedt K."/>
            <person name="Henrissat B."/>
            <person name="Hofmann G."/>
            <person name="Homan T."/>
            <person name="Horio T."/>
            <person name="Horiuchi H."/>
            <person name="James S."/>
            <person name="Jones M."/>
            <person name="Karaffa L."/>
            <person name="Karanyi Z."/>
            <person name="Kato M."/>
            <person name="Keller N."/>
            <person name="Kelly D.E."/>
            <person name="Kiel J.A."/>
            <person name="Kim J.M."/>
            <person name="van der Klei I.J."/>
            <person name="Klis F.M."/>
            <person name="Kovalchuk A."/>
            <person name="Krasevec N."/>
            <person name="Kubicek C.P."/>
            <person name="Liu B."/>
            <person name="Maccabe A."/>
            <person name="Meyer V."/>
            <person name="Mirabito P."/>
            <person name="Miskei M."/>
            <person name="Mos M."/>
            <person name="Mullins J."/>
            <person name="Nelson D.R."/>
            <person name="Nielsen J."/>
            <person name="Oakley B.R."/>
            <person name="Osmani S.A."/>
            <person name="Pakula T."/>
            <person name="Paszewski A."/>
            <person name="Paulsen I."/>
            <person name="Pilsyk S."/>
            <person name="Pocsi I."/>
            <person name="Punt P.J."/>
            <person name="Ram A.F."/>
            <person name="Ren Q."/>
            <person name="Robellet X."/>
            <person name="Robson G."/>
            <person name="Seiboth B."/>
            <person name="van Solingen P."/>
            <person name="Specht T."/>
            <person name="Sun J."/>
            <person name="Taheri-Talesh N."/>
            <person name="Takeshita N."/>
            <person name="Ussery D."/>
            <person name="vanKuyk P.A."/>
            <person name="Visser H."/>
            <person name="van de Vondervoort P.J."/>
            <person name="de Vries R.P."/>
            <person name="Walton J."/>
            <person name="Xiang X."/>
            <person name="Xiong Y."/>
            <person name="Zeng A.P."/>
            <person name="Brandt B.W."/>
            <person name="Cornell M.J."/>
            <person name="van den Hondel C.A."/>
            <person name="Visser J."/>
            <person name="Oliver S.G."/>
            <person name="Turner G."/>
        </authorList>
    </citation>
    <scope>GENOME REANNOTATION</scope>
    <source>
        <strain evidence="4">FGSC A4 / ATCC 38163 / CBS 112.46 / NRRL 194 / M139</strain>
    </source>
</reference>
<dbReference type="AlphaFoldDB" id="Q5BFW1"/>
<feature type="compositionally biased region" description="Polar residues" evidence="1">
    <location>
        <begin position="565"/>
        <end position="580"/>
    </location>
</feature>
<dbReference type="InParanoid" id="Q5BFW1"/>
<gene>
    <name evidence="3" type="ORF">ANIA_00569</name>
</gene>
<dbReference type="OMA" id="THNYPAN"/>
<feature type="region of interest" description="Disordered" evidence="1">
    <location>
        <begin position="431"/>
        <end position="457"/>
    </location>
</feature>
<dbReference type="PROSITE" id="PS00028">
    <property type="entry name" value="ZINC_FINGER_C2H2_1"/>
    <property type="match status" value="1"/>
</dbReference>
<dbReference type="OrthoDB" id="5424797at2759"/>
<feature type="compositionally biased region" description="Polar residues" evidence="1">
    <location>
        <begin position="657"/>
        <end position="667"/>
    </location>
</feature>
<feature type="compositionally biased region" description="Polar residues" evidence="1">
    <location>
        <begin position="95"/>
        <end position="114"/>
    </location>
</feature>
<proteinExistence type="predicted"/>
<feature type="region of interest" description="Disordered" evidence="1">
    <location>
        <begin position="559"/>
        <end position="580"/>
    </location>
</feature>
<dbReference type="KEGG" id="ani:ANIA_00569"/>
<dbReference type="EMBL" id="BN001308">
    <property type="protein sequence ID" value="CBF89214.1"/>
    <property type="molecule type" value="Genomic_DNA"/>
</dbReference>
<organism evidence="3 4">
    <name type="scientific">Emericella nidulans (strain FGSC A4 / ATCC 38163 / CBS 112.46 / NRRL 194 / M139)</name>
    <name type="common">Aspergillus nidulans</name>
    <dbReference type="NCBI Taxonomy" id="227321"/>
    <lineage>
        <taxon>Eukaryota</taxon>
        <taxon>Fungi</taxon>
        <taxon>Dikarya</taxon>
        <taxon>Ascomycota</taxon>
        <taxon>Pezizomycotina</taxon>
        <taxon>Eurotiomycetes</taxon>
        <taxon>Eurotiomycetidae</taxon>
        <taxon>Eurotiales</taxon>
        <taxon>Aspergillaceae</taxon>
        <taxon>Aspergillus</taxon>
        <taxon>Aspergillus subgen. Nidulantes</taxon>
    </lineage>
</organism>
<dbReference type="InterPro" id="IPR013087">
    <property type="entry name" value="Znf_C2H2_type"/>
</dbReference>
<accession>Q5BFW1</accession>
<feature type="region of interest" description="Disordered" evidence="1">
    <location>
        <begin position="596"/>
        <end position="692"/>
    </location>
</feature>
<evidence type="ECO:0000256" key="1">
    <source>
        <dbReference type="SAM" id="MobiDB-lite"/>
    </source>
</evidence>